<dbReference type="Gene3D" id="3.30.420.10">
    <property type="entry name" value="Ribonuclease H-like superfamily/Ribonuclease H"/>
    <property type="match status" value="1"/>
</dbReference>
<reference evidence="1" key="2">
    <citation type="submission" date="2011-02" db="EMBL/GenBank/DDBJ databases">
        <authorList>
            <person name="MacLean D."/>
        </authorList>
    </citation>
    <scope>NUCLEOTIDE SEQUENCE</scope>
</reference>
<accession>F0WLV6</accession>
<dbReference type="AlphaFoldDB" id="F0WLV6"/>
<gene>
    <name evidence="1" type="primary">AlNc14C149G7469</name>
    <name evidence="1" type="ORF">ALNC14_084250</name>
</gene>
<evidence type="ECO:0000313" key="1">
    <source>
        <dbReference type="EMBL" id="CCA22282.1"/>
    </source>
</evidence>
<reference evidence="1" key="1">
    <citation type="journal article" date="2011" name="PLoS Biol.">
        <title>Gene gain and loss during evolution of obligate parasitism in the white rust pathogen of Arabidopsis thaliana.</title>
        <authorList>
            <person name="Kemen E."/>
            <person name="Gardiner A."/>
            <person name="Schultz-Larsen T."/>
            <person name="Kemen A.C."/>
            <person name="Balmuth A.L."/>
            <person name="Robert-Seilaniantz A."/>
            <person name="Bailey K."/>
            <person name="Holub E."/>
            <person name="Studholme D.J."/>
            <person name="Maclean D."/>
            <person name="Jones J.D."/>
        </authorList>
    </citation>
    <scope>NUCLEOTIDE SEQUENCE</scope>
</reference>
<protein>
    <submittedName>
        <fullName evidence="1">Protein T04A11.11 putative</fullName>
    </submittedName>
</protein>
<dbReference type="GO" id="GO:0003676">
    <property type="term" value="F:nucleic acid binding"/>
    <property type="evidence" value="ECO:0007669"/>
    <property type="project" value="InterPro"/>
</dbReference>
<proteinExistence type="predicted"/>
<name>F0WLV6_9STRA</name>
<dbReference type="EMBL" id="FR824194">
    <property type="protein sequence ID" value="CCA22282.1"/>
    <property type="molecule type" value="Genomic_DNA"/>
</dbReference>
<dbReference type="InterPro" id="IPR036397">
    <property type="entry name" value="RNaseH_sf"/>
</dbReference>
<dbReference type="HOGENOM" id="CLU_033666_10_0_1"/>
<organism evidence="1">
    <name type="scientific">Albugo laibachii Nc14</name>
    <dbReference type="NCBI Taxonomy" id="890382"/>
    <lineage>
        <taxon>Eukaryota</taxon>
        <taxon>Sar</taxon>
        <taxon>Stramenopiles</taxon>
        <taxon>Oomycota</taxon>
        <taxon>Peronosporomycetes</taxon>
        <taxon>Albuginales</taxon>
        <taxon>Albuginaceae</taxon>
        <taxon>Albugo</taxon>
    </lineage>
</organism>
<dbReference type="Gene3D" id="1.10.10.60">
    <property type="entry name" value="Homeodomain-like"/>
    <property type="match status" value="1"/>
</dbReference>
<sequence>MPRKSMLSASEQIEITAYASTGMSGSPPAAAINRSKDVVCRFLRDPDEYNRQKHCGRKPNVSPTAVRRLFREASSGDKSARQLCEDLELPVGVSRVHQLLINPPYFSYETRVSSPWMTNRHMEERVKWAYSMLEANTEWKSIVFTDEKNWNLDGPDGCQFCWRDLCKPPKINMKRQSGGGSVMIWGAFVQPERLHLCYSTDLKTV</sequence>